<reference evidence="1 2" key="1">
    <citation type="journal article" date="2021" name="Hortic Res">
        <title>High-quality reference genome and annotation aids understanding of berry development for evergreen blueberry (Vaccinium darrowii).</title>
        <authorList>
            <person name="Yu J."/>
            <person name="Hulse-Kemp A.M."/>
            <person name="Babiker E."/>
            <person name="Staton M."/>
        </authorList>
    </citation>
    <scope>NUCLEOTIDE SEQUENCE [LARGE SCALE GENOMIC DNA]</scope>
    <source>
        <strain evidence="2">cv. NJ 8807/NJ 8810</strain>
        <tissue evidence="1">Young leaf</tissue>
    </source>
</reference>
<evidence type="ECO:0000313" key="1">
    <source>
        <dbReference type="EMBL" id="KAH7857735.1"/>
    </source>
</evidence>
<dbReference type="EMBL" id="CM037153">
    <property type="protein sequence ID" value="KAH7857735.1"/>
    <property type="molecule type" value="Genomic_DNA"/>
</dbReference>
<comment type="caution">
    <text evidence="1">The sequence shown here is derived from an EMBL/GenBank/DDBJ whole genome shotgun (WGS) entry which is preliminary data.</text>
</comment>
<keyword evidence="2" id="KW-1185">Reference proteome</keyword>
<dbReference type="Proteomes" id="UP000828048">
    <property type="component" value="Chromosome 3"/>
</dbReference>
<proteinExistence type="predicted"/>
<accession>A0ACB7YVV1</accession>
<organism evidence="1 2">
    <name type="scientific">Vaccinium darrowii</name>
    <dbReference type="NCBI Taxonomy" id="229202"/>
    <lineage>
        <taxon>Eukaryota</taxon>
        <taxon>Viridiplantae</taxon>
        <taxon>Streptophyta</taxon>
        <taxon>Embryophyta</taxon>
        <taxon>Tracheophyta</taxon>
        <taxon>Spermatophyta</taxon>
        <taxon>Magnoliopsida</taxon>
        <taxon>eudicotyledons</taxon>
        <taxon>Gunneridae</taxon>
        <taxon>Pentapetalae</taxon>
        <taxon>asterids</taxon>
        <taxon>Ericales</taxon>
        <taxon>Ericaceae</taxon>
        <taxon>Vaccinioideae</taxon>
        <taxon>Vaccinieae</taxon>
        <taxon>Vaccinium</taxon>
    </lineage>
</organism>
<gene>
    <name evidence="1" type="ORF">Vadar_015993</name>
</gene>
<sequence length="110" mass="11632">MRRGSEIECFHFIRTIRDYRLASGINTVGTTFVGKVASAECESIDGVGALCEGGVYESSIGGGVGGEGEEDSVSVLAICAVRSEVGWVGTLLSCGKGKGYEYTRKEKKQN</sequence>
<protein>
    <submittedName>
        <fullName evidence="1">Uncharacterized protein</fullName>
    </submittedName>
</protein>
<evidence type="ECO:0000313" key="2">
    <source>
        <dbReference type="Proteomes" id="UP000828048"/>
    </source>
</evidence>
<name>A0ACB7YVV1_9ERIC</name>